<dbReference type="AlphaFoldDB" id="A0A3N0YUB7"/>
<dbReference type="Proteomes" id="UP000281406">
    <property type="component" value="Unassembled WGS sequence"/>
</dbReference>
<dbReference type="GO" id="GO:0005615">
    <property type="term" value="C:extracellular space"/>
    <property type="evidence" value="ECO:0007669"/>
    <property type="project" value="TreeGrafter"/>
</dbReference>
<protein>
    <recommendedName>
        <fullName evidence="11">pancreatic elastase</fullName>
        <ecNumber evidence="11">3.4.21.36</ecNumber>
    </recommendedName>
</protein>
<dbReference type="PANTHER" id="PTHR24257">
    <property type="entry name" value="CHYMOTRYPSIN-LIKE ELASTASE FAMILY MEMBER"/>
    <property type="match status" value="1"/>
</dbReference>
<dbReference type="OrthoDB" id="10061449at2759"/>
<dbReference type="CDD" id="cd00190">
    <property type="entry name" value="Tryp_SPc"/>
    <property type="match status" value="1"/>
</dbReference>
<comment type="subcellular location">
    <subcellularLocation>
        <location evidence="2">Secreted</location>
    </subcellularLocation>
</comment>
<evidence type="ECO:0000256" key="4">
    <source>
        <dbReference type="ARBA" id="ARBA00022670"/>
    </source>
</evidence>
<dbReference type="PRINTS" id="PR00722">
    <property type="entry name" value="CHYMOTRYPSIN"/>
</dbReference>
<keyword evidence="3" id="KW-0964">Secreted</keyword>
<comment type="caution">
    <text evidence="15">The sequence shown here is derived from an EMBL/GenBank/DDBJ whole genome shotgun (WGS) entry which is preliminary data.</text>
</comment>
<evidence type="ECO:0000256" key="13">
    <source>
        <dbReference type="SAM" id="SignalP"/>
    </source>
</evidence>
<dbReference type="PROSITE" id="PS50240">
    <property type="entry name" value="TRYPSIN_DOM"/>
    <property type="match status" value="1"/>
</dbReference>
<keyword evidence="9" id="KW-1015">Disulfide bond</keyword>
<gene>
    <name evidence="15" type="ORF">DPX16_4339</name>
</gene>
<comment type="cofactor">
    <cofactor evidence="1">
        <name>Ca(2+)</name>
        <dbReference type="ChEBI" id="CHEBI:29108"/>
    </cofactor>
</comment>
<evidence type="ECO:0000256" key="1">
    <source>
        <dbReference type="ARBA" id="ARBA00001913"/>
    </source>
</evidence>
<comment type="catalytic activity">
    <reaction evidence="10">
        <text>Hydrolysis of proteins, including elastin. Preferential cleavage: Ala-|-Xaa.</text>
        <dbReference type="EC" id="3.4.21.36"/>
    </reaction>
</comment>
<dbReference type="InterPro" id="IPR001314">
    <property type="entry name" value="Peptidase_S1A"/>
</dbReference>
<keyword evidence="8" id="KW-0106">Calcium</keyword>
<feature type="signal peptide" evidence="13">
    <location>
        <begin position="1"/>
        <end position="16"/>
    </location>
</feature>
<evidence type="ECO:0000256" key="6">
    <source>
        <dbReference type="ARBA" id="ARBA00022801"/>
    </source>
</evidence>
<dbReference type="InterPro" id="IPR018114">
    <property type="entry name" value="TRYPSIN_HIS"/>
</dbReference>
<dbReference type="PROSITE" id="PS00135">
    <property type="entry name" value="TRYPSIN_SER"/>
    <property type="match status" value="1"/>
</dbReference>
<dbReference type="EMBL" id="RJVU01026598">
    <property type="protein sequence ID" value="ROL49288.1"/>
    <property type="molecule type" value="Genomic_DNA"/>
</dbReference>
<dbReference type="FunFam" id="2.40.10.10:FF:000122">
    <property type="entry name" value="Chymotrypsin-like elastase family member 1"/>
    <property type="match status" value="1"/>
</dbReference>
<reference evidence="15 16" key="1">
    <citation type="submission" date="2018-10" db="EMBL/GenBank/DDBJ databases">
        <title>Genome assembly for a Yunnan-Guizhou Plateau 3E fish, Anabarilius grahami (Regan), and its evolutionary and genetic applications.</title>
        <authorList>
            <person name="Jiang W."/>
        </authorList>
    </citation>
    <scope>NUCLEOTIDE SEQUENCE [LARGE SCALE GENOMIC DNA]</scope>
    <source>
        <strain evidence="15">AG-KIZ</strain>
        <tissue evidence="15">Muscle</tissue>
    </source>
</reference>
<dbReference type="Gene3D" id="2.40.10.10">
    <property type="entry name" value="Trypsin-like serine proteases"/>
    <property type="match status" value="2"/>
</dbReference>
<dbReference type="InterPro" id="IPR033116">
    <property type="entry name" value="TRYPSIN_SER"/>
</dbReference>
<feature type="chain" id="PRO_5018167850" description="pancreatic elastase" evidence="13">
    <location>
        <begin position="17"/>
        <end position="317"/>
    </location>
</feature>
<organism evidence="15 16">
    <name type="scientific">Anabarilius grahami</name>
    <name type="common">Kanglang fish</name>
    <name type="synonym">Barilius grahami</name>
    <dbReference type="NCBI Taxonomy" id="495550"/>
    <lineage>
        <taxon>Eukaryota</taxon>
        <taxon>Metazoa</taxon>
        <taxon>Chordata</taxon>
        <taxon>Craniata</taxon>
        <taxon>Vertebrata</taxon>
        <taxon>Euteleostomi</taxon>
        <taxon>Actinopterygii</taxon>
        <taxon>Neopterygii</taxon>
        <taxon>Teleostei</taxon>
        <taxon>Ostariophysi</taxon>
        <taxon>Cypriniformes</taxon>
        <taxon>Xenocyprididae</taxon>
        <taxon>Xenocypridinae</taxon>
        <taxon>Xenocypridinae incertae sedis</taxon>
        <taxon>Anabarilius</taxon>
    </lineage>
</organism>
<name>A0A3N0YUB7_ANAGA</name>
<dbReference type="PROSITE" id="PS00134">
    <property type="entry name" value="TRYPSIN_HIS"/>
    <property type="match status" value="1"/>
</dbReference>
<evidence type="ECO:0000256" key="3">
    <source>
        <dbReference type="ARBA" id="ARBA00022525"/>
    </source>
</evidence>
<feature type="domain" description="Peptidase S1" evidence="14">
    <location>
        <begin position="30"/>
        <end position="266"/>
    </location>
</feature>
<evidence type="ECO:0000256" key="7">
    <source>
        <dbReference type="ARBA" id="ARBA00022825"/>
    </source>
</evidence>
<dbReference type="GO" id="GO:0006508">
    <property type="term" value="P:proteolysis"/>
    <property type="evidence" value="ECO:0007669"/>
    <property type="project" value="UniProtKB-KW"/>
</dbReference>
<evidence type="ECO:0000256" key="8">
    <source>
        <dbReference type="ARBA" id="ARBA00022837"/>
    </source>
</evidence>
<evidence type="ECO:0000313" key="15">
    <source>
        <dbReference type="EMBL" id="ROL49288.1"/>
    </source>
</evidence>
<dbReference type="SUPFAM" id="SSF50494">
    <property type="entry name" value="Trypsin-like serine proteases"/>
    <property type="match status" value="1"/>
</dbReference>
<dbReference type="GO" id="GO:0004252">
    <property type="term" value="F:serine-type endopeptidase activity"/>
    <property type="evidence" value="ECO:0007669"/>
    <property type="project" value="UniProtKB-EC"/>
</dbReference>
<keyword evidence="5" id="KW-0479">Metal-binding</keyword>
<dbReference type="PANTHER" id="PTHR24257:SF0">
    <property type="entry name" value="CHYMOTRYPSIN-LIKE ELASTASE FAMILY MEMBER 1"/>
    <property type="match status" value="1"/>
</dbReference>
<evidence type="ECO:0000259" key="14">
    <source>
        <dbReference type="PROSITE" id="PS50240"/>
    </source>
</evidence>
<evidence type="ECO:0000256" key="9">
    <source>
        <dbReference type="ARBA" id="ARBA00023157"/>
    </source>
</evidence>
<evidence type="ECO:0000256" key="2">
    <source>
        <dbReference type="ARBA" id="ARBA00004613"/>
    </source>
</evidence>
<evidence type="ECO:0000256" key="12">
    <source>
        <dbReference type="RuleBase" id="RU363034"/>
    </source>
</evidence>
<dbReference type="InterPro" id="IPR009003">
    <property type="entry name" value="Peptidase_S1_PA"/>
</dbReference>
<sequence length="317" mass="34909">MLRILLLSVLATLALAEPRYMEDQAMEERVVGGEVASPNSWPWQISLQYLSGGSYYHTCGGTLIRRNWVLTAAHCVDTSRTWRVVLGDHDIYNHEGREQYMSVSQVYIHPNWNSNSVAAGYDIALLRLSSDATLNSYVKLATLPPSGQVLPHNNVCYITGWGRTQTGGSLSAQLKQAYLPLVDHSTCSRSDWWGSTVKNTMVCAGGGSLSGCNGDSGGPLNCQVSGQYVVHGVTSFVSSLGCNTNQKPTVFTRVSAYSSWISGRSSLMIQIEYVFEFPFSTIISTGTFIHFSFSYESVFSSKQPQYQIIILYFSIIA</sequence>
<keyword evidence="7 12" id="KW-0720">Serine protease</keyword>
<dbReference type="InterPro" id="IPR001254">
    <property type="entry name" value="Trypsin_dom"/>
</dbReference>
<evidence type="ECO:0000256" key="10">
    <source>
        <dbReference type="ARBA" id="ARBA00036864"/>
    </source>
</evidence>
<keyword evidence="4 12" id="KW-0645">Protease</keyword>
<evidence type="ECO:0000256" key="5">
    <source>
        <dbReference type="ARBA" id="ARBA00022723"/>
    </source>
</evidence>
<accession>A0A3N0YUB7</accession>
<dbReference type="EC" id="3.4.21.36" evidence="11"/>
<dbReference type="GO" id="GO:0046872">
    <property type="term" value="F:metal ion binding"/>
    <property type="evidence" value="ECO:0007669"/>
    <property type="project" value="UniProtKB-KW"/>
</dbReference>
<dbReference type="Pfam" id="PF00089">
    <property type="entry name" value="Trypsin"/>
    <property type="match status" value="1"/>
</dbReference>
<dbReference type="FunFam" id="2.40.10.10:FF:000280">
    <property type="match status" value="1"/>
</dbReference>
<dbReference type="InterPro" id="IPR043504">
    <property type="entry name" value="Peptidase_S1_PA_chymotrypsin"/>
</dbReference>
<evidence type="ECO:0000313" key="16">
    <source>
        <dbReference type="Proteomes" id="UP000281406"/>
    </source>
</evidence>
<keyword evidence="13" id="KW-0732">Signal</keyword>
<proteinExistence type="predicted"/>
<keyword evidence="6 12" id="KW-0378">Hydrolase</keyword>
<dbReference type="InterPro" id="IPR050850">
    <property type="entry name" value="Peptidase_S1_Elastase_sf"/>
</dbReference>
<dbReference type="SMART" id="SM00020">
    <property type="entry name" value="Tryp_SPc"/>
    <property type="match status" value="1"/>
</dbReference>
<keyword evidence="16" id="KW-1185">Reference proteome</keyword>
<evidence type="ECO:0000256" key="11">
    <source>
        <dbReference type="ARBA" id="ARBA00039015"/>
    </source>
</evidence>